<evidence type="ECO:0000256" key="8">
    <source>
        <dbReference type="SAM" id="SignalP"/>
    </source>
</evidence>
<dbReference type="PANTHER" id="PTHR35891">
    <property type="entry name" value="THIOL:DISULFIDE INTERCHANGE PROTEIN DSBA"/>
    <property type="match status" value="1"/>
</dbReference>
<evidence type="ECO:0000313" key="10">
    <source>
        <dbReference type="EMBL" id="MDR7297205.1"/>
    </source>
</evidence>
<keyword evidence="4 7" id="KW-0574">Periplasm</keyword>
<dbReference type="RefSeq" id="WP_056872990.1">
    <property type="nucleotide sequence ID" value="NZ_JAVDXQ010000003.1"/>
</dbReference>
<comment type="caution">
    <text evidence="10">The sequence shown here is derived from an EMBL/GenBank/DDBJ whole genome shotgun (WGS) entry which is preliminary data.</text>
</comment>
<dbReference type="SUPFAM" id="SSF52833">
    <property type="entry name" value="Thioredoxin-like"/>
    <property type="match status" value="1"/>
</dbReference>
<dbReference type="InterPro" id="IPR013766">
    <property type="entry name" value="Thioredoxin_domain"/>
</dbReference>
<dbReference type="PIRSF" id="PIRSF001488">
    <property type="entry name" value="Tdi_protein"/>
    <property type="match status" value="1"/>
</dbReference>
<evidence type="ECO:0000256" key="4">
    <source>
        <dbReference type="ARBA" id="ARBA00022764"/>
    </source>
</evidence>
<protein>
    <recommendedName>
        <fullName evidence="7">Thiol:disulfide interchange protein</fullName>
    </recommendedName>
</protein>
<dbReference type="InterPro" id="IPR050824">
    <property type="entry name" value="Thiol_disulfide_DsbA"/>
</dbReference>
<gene>
    <name evidence="10" type="ORF">J2X16_002552</name>
</gene>
<keyword evidence="11" id="KW-1185">Reference proteome</keyword>
<evidence type="ECO:0000256" key="1">
    <source>
        <dbReference type="ARBA" id="ARBA00004418"/>
    </source>
</evidence>
<dbReference type="PANTHER" id="PTHR35891:SF2">
    <property type="entry name" value="THIOL:DISULFIDE INTERCHANGE PROTEIN DSBA"/>
    <property type="match status" value="1"/>
</dbReference>
<evidence type="ECO:0000256" key="3">
    <source>
        <dbReference type="ARBA" id="ARBA00022729"/>
    </source>
</evidence>
<comment type="similarity">
    <text evidence="2">Belongs to the thioredoxin family. DsbA subfamily.</text>
</comment>
<evidence type="ECO:0000256" key="6">
    <source>
        <dbReference type="ARBA" id="ARBA00023284"/>
    </source>
</evidence>
<keyword evidence="3 8" id="KW-0732">Signal</keyword>
<accession>A0ABU1Z9B3</accession>
<evidence type="ECO:0000256" key="7">
    <source>
        <dbReference type="PIRNR" id="PIRNR001488"/>
    </source>
</evidence>
<feature type="chain" id="PRO_5046589352" description="Thiol:disulfide interchange protein" evidence="8">
    <location>
        <begin position="25"/>
        <end position="220"/>
    </location>
</feature>
<dbReference type="PROSITE" id="PS51352">
    <property type="entry name" value="THIOREDOXIN_2"/>
    <property type="match status" value="1"/>
</dbReference>
<evidence type="ECO:0000259" key="9">
    <source>
        <dbReference type="PROSITE" id="PS51352"/>
    </source>
</evidence>
<evidence type="ECO:0000256" key="5">
    <source>
        <dbReference type="ARBA" id="ARBA00023157"/>
    </source>
</evidence>
<dbReference type="CDD" id="cd03019">
    <property type="entry name" value="DsbA_DsbA"/>
    <property type="match status" value="1"/>
</dbReference>
<dbReference type="InterPro" id="IPR036249">
    <property type="entry name" value="Thioredoxin-like_sf"/>
</dbReference>
<sequence>MKRRDFSALLATTPLAVAAGSALAQGGPVEGRQYTVLPQPLATAPGKIEVVEFFWYGCPHCYAFEPLIEAWAKQLPADVAFRKAHVAFRANVKIHQRMFYALEALGKEAAVRPAIFKAMHEQGQALDDVKSQAKFLGALGVDAAKYQDAYNSFGVQTKCTQAEKLSEAYRIDGVPAIGVGGRFLTSPSQAGAGQRLPEHELGQRALQYTDFLIQRARNKA</sequence>
<keyword evidence="5 7" id="KW-1015">Disulfide bond</keyword>
<organism evidence="10 11">
    <name type="scientific">Pelomonas aquatica</name>
    <dbReference type="NCBI Taxonomy" id="431058"/>
    <lineage>
        <taxon>Bacteria</taxon>
        <taxon>Pseudomonadati</taxon>
        <taxon>Pseudomonadota</taxon>
        <taxon>Betaproteobacteria</taxon>
        <taxon>Burkholderiales</taxon>
        <taxon>Sphaerotilaceae</taxon>
        <taxon>Roseateles</taxon>
    </lineage>
</organism>
<dbReference type="InterPro" id="IPR023205">
    <property type="entry name" value="DsbA/DsbL"/>
</dbReference>
<keyword evidence="6" id="KW-0676">Redox-active center</keyword>
<dbReference type="Gene3D" id="3.40.30.10">
    <property type="entry name" value="Glutaredoxin"/>
    <property type="match status" value="2"/>
</dbReference>
<dbReference type="InterPro" id="IPR017937">
    <property type="entry name" value="Thioredoxin_CS"/>
</dbReference>
<reference evidence="10 11" key="1">
    <citation type="submission" date="2023-07" db="EMBL/GenBank/DDBJ databases">
        <title>Sorghum-associated microbial communities from plants grown in Nebraska, USA.</title>
        <authorList>
            <person name="Schachtman D."/>
        </authorList>
    </citation>
    <scope>NUCLEOTIDE SEQUENCE [LARGE SCALE GENOMIC DNA]</scope>
    <source>
        <strain evidence="10 11">BE310</strain>
    </source>
</reference>
<dbReference type="Pfam" id="PF01323">
    <property type="entry name" value="DSBA"/>
    <property type="match status" value="1"/>
</dbReference>
<evidence type="ECO:0000313" key="11">
    <source>
        <dbReference type="Proteomes" id="UP001180536"/>
    </source>
</evidence>
<proteinExistence type="inferred from homology"/>
<evidence type="ECO:0000256" key="2">
    <source>
        <dbReference type="ARBA" id="ARBA00005791"/>
    </source>
</evidence>
<dbReference type="Proteomes" id="UP001180536">
    <property type="component" value="Unassembled WGS sequence"/>
</dbReference>
<dbReference type="InterPro" id="IPR001853">
    <property type="entry name" value="DSBA-like_thioredoxin_dom"/>
</dbReference>
<comment type="subcellular location">
    <subcellularLocation>
        <location evidence="1 7">Periplasm</location>
    </subcellularLocation>
</comment>
<name>A0ABU1Z9B3_9BURK</name>
<feature type="signal peptide" evidence="8">
    <location>
        <begin position="1"/>
        <end position="24"/>
    </location>
</feature>
<dbReference type="EMBL" id="JAVDXQ010000003">
    <property type="protein sequence ID" value="MDR7297205.1"/>
    <property type="molecule type" value="Genomic_DNA"/>
</dbReference>
<dbReference type="PROSITE" id="PS00194">
    <property type="entry name" value="THIOREDOXIN_1"/>
    <property type="match status" value="1"/>
</dbReference>
<feature type="domain" description="Thioredoxin" evidence="9">
    <location>
        <begin position="9"/>
        <end position="155"/>
    </location>
</feature>